<name>A0AAX2DAV8_9PSED</name>
<keyword evidence="3" id="KW-1185">Reference proteome</keyword>
<feature type="signal peptide" evidence="1">
    <location>
        <begin position="1"/>
        <end position="41"/>
    </location>
</feature>
<sequence>MSTTAPAHLLLRIFTRVTGRPRLLVLSIALALGTAPDQSTAYDMNPIDVDCWGLSALCSVTDLTAEMKQPVHETMTLLAYDYYLKPEEAQGGKANSSAEDLRKSGVFRDLVLGSEWNDDPDALLRQNVVRAKQWYALFKDAQNQSKCAYDGTLPLCKDVKITDTPMMLYRSHFGDFQFLHAMASTPSETALETKAKMMEWARFVYTLSISGNNLSKETIDGPTISSFSNIASLLKRQGWTVGALFDPVPGGEWVGSFRIGSLGRYEPSGDPRTQVKYPTGTQASSIKHIALGSLLHMIQDSYSDAHVEREGGCNPLSRERGRIVSFRNYVFQISTDHAIADVHPKWLEHGDLAKHNPLWASAKMIQYSFRKVPWEGEVEQFLSNEVFPLAYPEKLPTTGDPECYLGTG</sequence>
<dbReference type="Proteomes" id="UP000183772">
    <property type="component" value="Chromosome I"/>
</dbReference>
<keyword evidence="1" id="KW-0732">Signal</keyword>
<proteinExistence type="predicted"/>
<feature type="chain" id="PRO_5043768769" description="DUF4056 domain-containing protein" evidence="1">
    <location>
        <begin position="42"/>
        <end position="408"/>
    </location>
</feature>
<dbReference type="RefSeq" id="WP_047699186.1">
    <property type="nucleotide sequence ID" value="NZ_CAKKMJ010000209.1"/>
</dbReference>
<evidence type="ECO:0008006" key="4">
    <source>
        <dbReference type="Google" id="ProtNLM"/>
    </source>
</evidence>
<evidence type="ECO:0000313" key="2">
    <source>
        <dbReference type="EMBL" id="SDU46958.1"/>
    </source>
</evidence>
<dbReference type="AlphaFoldDB" id="A0AAX2DAV8"/>
<accession>A0AAX2DAV8</accession>
<dbReference type="GeneID" id="76212548"/>
<evidence type="ECO:0000256" key="1">
    <source>
        <dbReference type="SAM" id="SignalP"/>
    </source>
</evidence>
<dbReference type="EMBL" id="LT629790">
    <property type="protein sequence ID" value="SDU46958.1"/>
    <property type="molecule type" value="Genomic_DNA"/>
</dbReference>
<evidence type="ECO:0000313" key="3">
    <source>
        <dbReference type="Proteomes" id="UP000183772"/>
    </source>
</evidence>
<protein>
    <recommendedName>
        <fullName evidence="4">DUF4056 domain-containing protein</fullName>
    </recommendedName>
</protein>
<reference evidence="2 3" key="1">
    <citation type="submission" date="2016-10" db="EMBL/GenBank/DDBJ databases">
        <authorList>
            <person name="Varghese N."/>
            <person name="Submissions S."/>
        </authorList>
    </citation>
    <scope>NUCLEOTIDE SEQUENCE [LARGE SCALE GENOMIC DNA]</scope>
    <source>
        <strain evidence="2 3">DSM 16733</strain>
    </source>
</reference>
<gene>
    <name evidence="2" type="ORF">SAMN05216476_2364</name>
</gene>
<organism evidence="2 3">
    <name type="scientific">Pseudomonas mediterranea</name>
    <dbReference type="NCBI Taxonomy" id="183795"/>
    <lineage>
        <taxon>Bacteria</taxon>
        <taxon>Pseudomonadati</taxon>
        <taxon>Pseudomonadota</taxon>
        <taxon>Gammaproteobacteria</taxon>
        <taxon>Pseudomonadales</taxon>
        <taxon>Pseudomonadaceae</taxon>
        <taxon>Pseudomonas</taxon>
    </lineage>
</organism>